<feature type="region of interest" description="Disordered" evidence="1">
    <location>
        <begin position="324"/>
        <end position="355"/>
    </location>
</feature>
<evidence type="ECO:0000259" key="2">
    <source>
        <dbReference type="Pfam" id="PF08387"/>
    </source>
</evidence>
<dbReference type="InterPro" id="IPR006566">
    <property type="entry name" value="FBD"/>
</dbReference>
<feature type="domain" description="FBD" evidence="2">
    <location>
        <begin position="122"/>
        <end position="158"/>
    </location>
</feature>
<evidence type="ECO:0000256" key="1">
    <source>
        <dbReference type="SAM" id="MobiDB-lite"/>
    </source>
</evidence>
<dbReference type="Proteomes" id="UP001161247">
    <property type="component" value="Chromosome 1"/>
</dbReference>
<dbReference type="InterPro" id="IPR053288">
    <property type="entry name" value="TGD_Bridge_Protein"/>
</dbReference>
<evidence type="ECO:0000313" key="3">
    <source>
        <dbReference type="EMBL" id="CAI9089156.1"/>
    </source>
</evidence>
<accession>A0AAV1C0G8</accession>
<dbReference type="PANTHER" id="PTHR34201:SF1">
    <property type="entry name" value="GLYCINE-RICH PROTEIN"/>
    <property type="match status" value="1"/>
</dbReference>
<name>A0AAV1C0G8_OLDCO</name>
<reference evidence="3" key="1">
    <citation type="submission" date="2023-03" db="EMBL/GenBank/DDBJ databases">
        <authorList>
            <person name="Julca I."/>
        </authorList>
    </citation>
    <scope>NUCLEOTIDE SEQUENCE</scope>
</reference>
<keyword evidence="4" id="KW-1185">Reference proteome</keyword>
<dbReference type="AlphaFoldDB" id="A0AAV1C0G8"/>
<feature type="compositionally biased region" description="Basic and acidic residues" evidence="1">
    <location>
        <begin position="345"/>
        <end position="355"/>
    </location>
</feature>
<dbReference type="PANTHER" id="PTHR34201">
    <property type="entry name" value="GLYCINE-RICH PROTEIN"/>
    <property type="match status" value="1"/>
</dbReference>
<proteinExistence type="predicted"/>
<evidence type="ECO:0000313" key="4">
    <source>
        <dbReference type="Proteomes" id="UP001161247"/>
    </source>
</evidence>
<protein>
    <submittedName>
        <fullName evidence="3">OLC1v1023666C1</fullName>
    </submittedName>
</protein>
<dbReference type="Pfam" id="PF08387">
    <property type="entry name" value="FBD"/>
    <property type="match status" value="1"/>
</dbReference>
<organism evidence="3 4">
    <name type="scientific">Oldenlandia corymbosa var. corymbosa</name>
    <dbReference type="NCBI Taxonomy" id="529605"/>
    <lineage>
        <taxon>Eukaryota</taxon>
        <taxon>Viridiplantae</taxon>
        <taxon>Streptophyta</taxon>
        <taxon>Embryophyta</taxon>
        <taxon>Tracheophyta</taxon>
        <taxon>Spermatophyta</taxon>
        <taxon>Magnoliopsida</taxon>
        <taxon>eudicotyledons</taxon>
        <taxon>Gunneridae</taxon>
        <taxon>Pentapetalae</taxon>
        <taxon>asterids</taxon>
        <taxon>lamiids</taxon>
        <taxon>Gentianales</taxon>
        <taxon>Rubiaceae</taxon>
        <taxon>Rubioideae</taxon>
        <taxon>Spermacoceae</taxon>
        <taxon>Hedyotis-Oldenlandia complex</taxon>
        <taxon>Oldenlandia</taxon>
    </lineage>
</organism>
<dbReference type="EMBL" id="OX459118">
    <property type="protein sequence ID" value="CAI9089156.1"/>
    <property type="molecule type" value="Genomic_DNA"/>
</dbReference>
<sequence length="599" mass="66863">MSDRHFVEISGRQISASLRMLKLEMSTDILLIFNLYVKALAHQPTYPLPKFDKLKILDVRLLCFTTDYDRRNIIVELLINSPYLESLIVSQVERGVCSCTGRGSKIENHLEDVPNLAAGNILAHLKTVRFDNFHRWVKEIYLVKFLLEHASVLEEFIIHLKHRPVVDEKLLELKLHSSKPIGPSPSFTSSRSAISTELPTPPLFLFNFMRKRGKASSRLANSFTVYVVNDTSRRHAVQNSGFFLKRKDGTTLQTFMITLAVCLYTTSETIKTKAKFIVKKNGSQDFYSERAAHKKAVEKNGYSSMNSQAVDELGNEAKGKGRVIPRSVKIRSENGDRMNEDDDSDRSSKHDPSRFELDSVFGPSLFDTNSLTKLYLLEISGGRNMNFTYRGMDCRARLILEKFSASLNVLDLSMEVIVVFDKLNNVIIRLPCTAGGYMCDVVLEFLKNAPNLEALVILQEESKDPFSYLPIYGIFSSSWTRVPPHITGYTTLNGFGCGFGLAFGLIGGTGFGAGVPGLQLGLGVGAGCGIGLGFGYGVGRGIAYDHSRRYSNIDGFKFPSPSTLFPNQDEIGGLIDELVVNTKKLVDATAREMDKWRRP</sequence>
<gene>
    <name evidence="3" type="ORF">OLC1_LOCUS1561</name>
</gene>